<evidence type="ECO:0000256" key="3">
    <source>
        <dbReference type="ARBA" id="ARBA00012733"/>
    </source>
</evidence>
<dbReference type="InterPro" id="IPR036278">
    <property type="entry name" value="Sialidase_sf"/>
</dbReference>
<evidence type="ECO:0000256" key="1">
    <source>
        <dbReference type="ARBA" id="ARBA00000427"/>
    </source>
</evidence>
<dbReference type="AlphaFoldDB" id="A0A2U8E0H8"/>
<protein>
    <recommendedName>
        <fullName evidence="3">exo-alpha-sialidase</fullName>
        <ecNumber evidence="3">3.2.1.18</ecNumber>
    </recommendedName>
</protein>
<dbReference type="GO" id="GO:0004308">
    <property type="term" value="F:exo-alpha-sialidase activity"/>
    <property type="evidence" value="ECO:0007669"/>
    <property type="project" value="UniProtKB-EC"/>
</dbReference>
<dbReference type="GO" id="GO:0006689">
    <property type="term" value="P:ganglioside catabolic process"/>
    <property type="evidence" value="ECO:0007669"/>
    <property type="project" value="TreeGrafter"/>
</dbReference>
<proteinExistence type="inferred from homology"/>
<dbReference type="PANTHER" id="PTHR10628:SF30">
    <property type="entry name" value="EXO-ALPHA-SIALIDASE"/>
    <property type="match status" value="1"/>
</dbReference>
<comment type="catalytic activity">
    <reaction evidence="1">
        <text>Hydrolysis of alpha-(2-&gt;3)-, alpha-(2-&gt;6)-, alpha-(2-&gt;8)- glycosidic linkages of terminal sialic acid residues in oligosaccharides, glycoproteins, glycolipids, colominic acid and synthetic substrates.</text>
        <dbReference type="EC" id="3.2.1.18"/>
    </reaction>
</comment>
<dbReference type="EC" id="3.2.1.18" evidence="3"/>
<dbReference type="PANTHER" id="PTHR10628">
    <property type="entry name" value="SIALIDASE"/>
    <property type="match status" value="1"/>
</dbReference>
<dbReference type="CDD" id="cd15482">
    <property type="entry name" value="Sialidase_non-viral"/>
    <property type="match status" value="1"/>
</dbReference>
<feature type="domain" description="Sialidase" evidence="4">
    <location>
        <begin position="99"/>
        <end position="392"/>
    </location>
</feature>
<comment type="similarity">
    <text evidence="2">Belongs to the glycosyl hydrolase 33 family.</text>
</comment>
<dbReference type="GO" id="GO:0009313">
    <property type="term" value="P:oligosaccharide catabolic process"/>
    <property type="evidence" value="ECO:0007669"/>
    <property type="project" value="TreeGrafter"/>
</dbReference>
<dbReference type="KEGG" id="elut:CKA38_02845"/>
<sequence>MVLLSVHVFPLVPPAKASQFRSCPQHTKTMIPIFKTAKSLLLAQCALLALFIAAPVTSAQPKEHYAHMEHSVLFETGRGNKYKSIRIPCVLALPDNTVLAVASGRSKVSDWADIDMIMRRSTNGGKNWEPMRVLADHGNGVADNPVLIWDGQTQTTHFLYQVNYERVLHMTSTDSGKTWTKPADITPQLGDFKKCVDWNVIAPGPGHGIQLKNGRLLAPTWLAHGKVRADGTRAHGPSVITSIYSDDHGKTWHCGELLPRISKHMNETTAVTTDDDRVMFITRTHNSYKTIALSPDGATQWTKPEINEDLFTPNCFGSSLRISGSPDKSRILFCNPDSRHNMRPNKSGQWRARTNLTVKLSYDDGKTWPVSKVIDPGRSSYSDLAMLPDGTILCLYEHGDKYISIARFSLEWLTDCKDTLGKADAAR</sequence>
<dbReference type="GO" id="GO:0005737">
    <property type="term" value="C:cytoplasm"/>
    <property type="evidence" value="ECO:0007669"/>
    <property type="project" value="TreeGrafter"/>
</dbReference>
<gene>
    <name evidence="5" type="ORF">CKA38_02845</name>
</gene>
<dbReference type="SUPFAM" id="SSF50939">
    <property type="entry name" value="Sialidases"/>
    <property type="match status" value="1"/>
</dbReference>
<dbReference type="OrthoDB" id="41724at2"/>
<evidence type="ECO:0000313" key="6">
    <source>
        <dbReference type="Proteomes" id="UP000244896"/>
    </source>
</evidence>
<dbReference type="InterPro" id="IPR026856">
    <property type="entry name" value="Sialidase_fam"/>
</dbReference>
<dbReference type="Pfam" id="PF13088">
    <property type="entry name" value="BNR_2"/>
    <property type="match status" value="1"/>
</dbReference>
<evidence type="ECO:0000259" key="4">
    <source>
        <dbReference type="Pfam" id="PF13088"/>
    </source>
</evidence>
<keyword evidence="6" id="KW-1185">Reference proteome</keyword>
<evidence type="ECO:0000256" key="2">
    <source>
        <dbReference type="ARBA" id="ARBA00009348"/>
    </source>
</evidence>
<evidence type="ECO:0000313" key="5">
    <source>
        <dbReference type="EMBL" id="AWI08336.1"/>
    </source>
</evidence>
<dbReference type="InterPro" id="IPR011040">
    <property type="entry name" value="Sialidase"/>
</dbReference>
<reference evidence="5 6" key="1">
    <citation type="journal article" date="2018" name="Syst. Appl. Microbiol.">
        <title>Ereboglobus luteus gen. nov. sp. nov. from cockroach guts, and new insights into the oxygen relationship of the genera Opitutus and Didymococcus (Verrucomicrobia: Opitutaceae).</title>
        <authorList>
            <person name="Tegtmeier D."/>
            <person name="Belitz A."/>
            <person name="Radek R."/>
            <person name="Heimerl T."/>
            <person name="Brune A."/>
        </authorList>
    </citation>
    <scope>NUCLEOTIDE SEQUENCE [LARGE SCALE GENOMIC DNA]</scope>
    <source>
        <strain evidence="5 6">Ho45</strain>
    </source>
</reference>
<dbReference type="GO" id="GO:0016020">
    <property type="term" value="C:membrane"/>
    <property type="evidence" value="ECO:0007669"/>
    <property type="project" value="TreeGrafter"/>
</dbReference>
<accession>A0A2U8E0H8</accession>
<organism evidence="5 6">
    <name type="scientific">Ereboglobus luteus</name>
    <dbReference type="NCBI Taxonomy" id="1796921"/>
    <lineage>
        <taxon>Bacteria</taxon>
        <taxon>Pseudomonadati</taxon>
        <taxon>Verrucomicrobiota</taxon>
        <taxon>Opitutia</taxon>
        <taxon>Opitutales</taxon>
        <taxon>Opitutaceae</taxon>
        <taxon>Ereboglobus</taxon>
    </lineage>
</organism>
<dbReference type="Proteomes" id="UP000244896">
    <property type="component" value="Chromosome"/>
</dbReference>
<name>A0A2U8E0H8_9BACT</name>
<dbReference type="Gene3D" id="2.120.10.10">
    <property type="match status" value="1"/>
</dbReference>
<dbReference type="EMBL" id="CP023004">
    <property type="protein sequence ID" value="AWI08336.1"/>
    <property type="molecule type" value="Genomic_DNA"/>
</dbReference>